<sequence length="191" mass="22662">MDNKLRLCLRQYRLLSSQRRLWEQLMKNSIIINQFVTYQLNFMKQPILNRGSKPEKNPTSYNNDGLGRDTYISYNNGGNFGTEFRFLAVHQNRTGMNMMPSPASRAYEVPQRLFYQCDGTGRDTYVLLNVQEKYSPMHNYKRMLRSSDQFFSSPKYRYELPPIAREKFKRTQQSQRSLISRLSQPKIKQSC</sequence>
<dbReference type="OMA" id="SRAYEVP"/>
<reference evidence="1" key="1">
    <citation type="submission" date="2021-01" db="EMBL/GenBank/DDBJ databases">
        <authorList>
            <consortium name="Genoscope - CEA"/>
            <person name="William W."/>
        </authorList>
    </citation>
    <scope>NUCLEOTIDE SEQUENCE</scope>
</reference>
<dbReference type="Proteomes" id="UP000683925">
    <property type="component" value="Unassembled WGS sequence"/>
</dbReference>
<proteinExistence type="predicted"/>
<organism evidence="1 2">
    <name type="scientific">Paramecium octaurelia</name>
    <dbReference type="NCBI Taxonomy" id="43137"/>
    <lineage>
        <taxon>Eukaryota</taxon>
        <taxon>Sar</taxon>
        <taxon>Alveolata</taxon>
        <taxon>Ciliophora</taxon>
        <taxon>Intramacronucleata</taxon>
        <taxon>Oligohymenophorea</taxon>
        <taxon>Peniculida</taxon>
        <taxon>Parameciidae</taxon>
        <taxon>Paramecium</taxon>
    </lineage>
</organism>
<evidence type="ECO:0000313" key="2">
    <source>
        <dbReference type="Proteomes" id="UP000683925"/>
    </source>
</evidence>
<dbReference type="EMBL" id="CAJJDP010000149">
    <property type="protein sequence ID" value="CAD8209462.1"/>
    <property type="molecule type" value="Genomic_DNA"/>
</dbReference>
<dbReference type="AlphaFoldDB" id="A0A8S1YCA9"/>
<accession>A0A8S1YCA9</accession>
<comment type="caution">
    <text evidence="1">The sequence shown here is derived from an EMBL/GenBank/DDBJ whole genome shotgun (WGS) entry which is preliminary data.</text>
</comment>
<evidence type="ECO:0000313" key="1">
    <source>
        <dbReference type="EMBL" id="CAD8209462.1"/>
    </source>
</evidence>
<gene>
    <name evidence="1" type="ORF">POCTA_138.1.T1470079</name>
</gene>
<dbReference type="OrthoDB" id="283334at2759"/>
<name>A0A8S1YCA9_PAROT</name>
<protein>
    <submittedName>
        <fullName evidence="1">Uncharacterized protein</fullName>
    </submittedName>
</protein>
<keyword evidence="2" id="KW-1185">Reference proteome</keyword>